<evidence type="ECO:0000256" key="1">
    <source>
        <dbReference type="SAM" id="MobiDB-lite"/>
    </source>
</evidence>
<feature type="region of interest" description="Disordered" evidence="1">
    <location>
        <begin position="49"/>
        <end position="81"/>
    </location>
</feature>
<proteinExistence type="predicted"/>
<dbReference type="Proteomes" id="UP000092154">
    <property type="component" value="Unassembled WGS sequence"/>
</dbReference>
<sequence length="121" mass="13889">TERTFSQFGVIHTRLRNRHDPEKVREQALVKSNTIAQHGSLRQRKQKFFADSDDESESNHFPLDQLISGPSDNSSSEYLSDRRSHEFLPVRNLLEDVESADPVVRHHLDSDNSSALFLGEM</sequence>
<dbReference type="InParanoid" id="A0A1B7MG95"/>
<organism evidence="2 3">
    <name type="scientific">Rhizopogon vinicolor AM-OR11-026</name>
    <dbReference type="NCBI Taxonomy" id="1314800"/>
    <lineage>
        <taxon>Eukaryota</taxon>
        <taxon>Fungi</taxon>
        <taxon>Dikarya</taxon>
        <taxon>Basidiomycota</taxon>
        <taxon>Agaricomycotina</taxon>
        <taxon>Agaricomycetes</taxon>
        <taxon>Agaricomycetidae</taxon>
        <taxon>Boletales</taxon>
        <taxon>Suillineae</taxon>
        <taxon>Rhizopogonaceae</taxon>
        <taxon>Rhizopogon</taxon>
    </lineage>
</organism>
<dbReference type="EMBL" id="KV449320">
    <property type="protein sequence ID" value="OAX31614.1"/>
    <property type="molecule type" value="Genomic_DNA"/>
</dbReference>
<dbReference type="AlphaFoldDB" id="A0A1B7MG95"/>
<feature type="compositionally biased region" description="Polar residues" evidence="1">
    <location>
        <begin position="68"/>
        <end position="78"/>
    </location>
</feature>
<gene>
    <name evidence="2" type="ORF">K503DRAFT_777425</name>
</gene>
<feature type="non-terminal residue" evidence="2">
    <location>
        <position position="1"/>
    </location>
</feature>
<accession>A0A1B7MG95</accession>
<protein>
    <recommendedName>
        <fullName evidence="4">HAT C-terminal dimerisation domain-containing protein</fullName>
    </recommendedName>
</protein>
<evidence type="ECO:0000313" key="3">
    <source>
        <dbReference type="Proteomes" id="UP000092154"/>
    </source>
</evidence>
<reference evidence="2 3" key="1">
    <citation type="submission" date="2016-06" db="EMBL/GenBank/DDBJ databases">
        <title>Comparative genomics of the ectomycorrhizal sister species Rhizopogon vinicolor and Rhizopogon vesiculosus (Basidiomycota: Boletales) reveals a divergence of the mating type B locus.</title>
        <authorList>
            <consortium name="DOE Joint Genome Institute"/>
            <person name="Mujic A.B."/>
            <person name="Kuo A."/>
            <person name="Tritt A."/>
            <person name="Lipzen A."/>
            <person name="Chen C."/>
            <person name="Johnson J."/>
            <person name="Sharma A."/>
            <person name="Barry K."/>
            <person name="Grigoriev I.V."/>
            <person name="Spatafora J.W."/>
        </authorList>
    </citation>
    <scope>NUCLEOTIDE SEQUENCE [LARGE SCALE GENOMIC DNA]</scope>
    <source>
        <strain evidence="2 3">AM-OR11-026</strain>
    </source>
</reference>
<name>A0A1B7MG95_9AGAM</name>
<evidence type="ECO:0000313" key="2">
    <source>
        <dbReference type="EMBL" id="OAX31614.1"/>
    </source>
</evidence>
<dbReference type="STRING" id="1314800.A0A1B7MG95"/>
<dbReference type="OrthoDB" id="2689137at2759"/>
<keyword evidence="3" id="KW-1185">Reference proteome</keyword>
<evidence type="ECO:0008006" key="4">
    <source>
        <dbReference type="Google" id="ProtNLM"/>
    </source>
</evidence>